<dbReference type="InterPro" id="IPR036383">
    <property type="entry name" value="TSP1_rpt_sf"/>
</dbReference>
<evidence type="ECO:0000256" key="3">
    <source>
        <dbReference type="ARBA" id="ARBA00023180"/>
    </source>
</evidence>
<feature type="signal peptide" evidence="5">
    <location>
        <begin position="1"/>
        <end position="21"/>
    </location>
</feature>
<evidence type="ECO:0000256" key="1">
    <source>
        <dbReference type="ARBA" id="ARBA00022729"/>
    </source>
</evidence>
<dbReference type="InterPro" id="IPR002889">
    <property type="entry name" value="WSC_carb-bd"/>
</dbReference>
<feature type="region of interest" description="Disordered" evidence="4">
    <location>
        <begin position="1881"/>
        <end position="1945"/>
    </location>
</feature>
<dbReference type="Gene3D" id="2.20.100.10">
    <property type="entry name" value="Thrombospondin type-1 (TSP1) repeat"/>
    <property type="match status" value="27"/>
</dbReference>
<evidence type="ECO:0000256" key="4">
    <source>
        <dbReference type="SAM" id="MobiDB-lite"/>
    </source>
</evidence>
<feature type="region of interest" description="Disordered" evidence="4">
    <location>
        <begin position="2006"/>
        <end position="2026"/>
    </location>
</feature>
<reference evidence="7" key="1">
    <citation type="submission" date="2014-11" db="EMBL/GenBank/DDBJ databases">
        <authorList>
            <person name="Otto D Thomas"/>
            <person name="Naeem Raeece"/>
        </authorList>
    </citation>
    <scope>NUCLEOTIDE SEQUENCE</scope>
</reference>
<accession>A0A0G4F982</accession>
<name>A0A0G4F982_9ALVE</name>
<dbReference type="SUPFAM" id="SSF82895">
    <property type="entry name" value="TSP-1 type 1 repeat"/>
    <property type="match status" value="27"/>
</dbReference>
<evidence type="ECO:0000256" key="2">
    <source>
        <dbReference type="ARBA" id="ARBA00023157"/>
    </source>
</evidence>
<protein>
    <recommendedName>
        <fullName evidence="6">WSC domain-containing protein</fullName>
    </recommendedName>
</protein>
<dbReference type="InterPro" id="IPR000884">
    <property type="entry name" value="TSP1_rpt"/>
</dbReference>
<dbReference type="FunFam" id="2.20.100.10:FF:000019">
    <property type="entry name" value="Thrombospondin type 1 domain containing 7A"/>
    <property type="match status" value="1"/>
</dbReference>
<dbReference type="EMBL" id="CDMZ01000213">
    <property type="protein sequence ID" value="CEM09277.1"/>
    <property type="molecule type" value="Genomic_DNA"/>
</dbReference>
<feature type="chain" id="PRO_5005188468" description="WSC domain-containing protein" evidence="5">
    <location>
        <begin position="22"/>
        <end position="2026"/>
    </location>
</feature>
<dbReference type="Pfam" id="PF00090">
    <property type="entry name" value="TSP_1"/>
    <property type="match status" value="2"/>
</dbReference>
<dbReference type="PROSITE" id="PS51212">
    <property type="entry name" value="WSC"/>
    <property type="match status" value="1"/>
</dbReference>
<proteinExistence type="predicted"/>
<feature type="domain" description="WSC" evidence="6">
    <location>
        <begin position="159"/>
        <end position="257"/>
    </location>
</feature>
<dbReference type="Pfam" id="PF19028">
    <property type="entry name" value="TSP1_spondin"/>
    <property type="match status" value="25"/>
</dbReference>
<feature type="compositionally biased region" description="Low complexity" evidence="4">
    <location>
        <begin position="1911"/>
        <end position="1923"/>
    </location>
</feature>
<evidence type="ECO:0000259" key="6">
    <source>
        <dbReference type="PROSITE" id="PS51212"/>
    </source>
</evidence>
<keyword evidence="3" id="KW-0325">Glycoprotein</keyword>
<sequence>MRLSEEWLVLLAAGLFSSVRAGTSPSVFQLQRLLPSLPTFFSPPAIEYDESSQAECVELPETLREKITLFSAGLEAEEISHDHCALYAARHGKKFALVVDEGCWPTDELPGPPLPPNRCSLPCGGNLQQSCGGQRAASVVPRSLMREHEELSMMKVATESSDDNCYSMRLFGGKFRLGKNYFLLWRNNSYENCKKKCTQSASGNFHFMGLAGGRKCYCLEEEPTKKTNGCTIPCSGNKSEMCGSWRAVTVVGISGSQIGAPTPSPTLTTSELVRTTTPHPAIKPAVPTSYPYHRSSFGPMGPTEMPASRGASEIVPTEFASVANVDCVVGDWGVWGECTATCGEGVRVRNRPVTVYPSGEGAPCPALNQTETCGNFACPVDCKLSEFGPWGECSVSCGVGERQRMRRIEAPTKAGGRPCPCESALIEISSCELPDCPTDCVVTGWSEWSACSATCGTGQKHKTRMIRQKELNGGRTCPAESELFDAIECNEKDCPIDCKMSEWQPWTPCDAECGEGTRSRRREVTVEPTAGGKKCGLVEENEACPGLPPCPVDCEVGEWSEWSSCSATCGDKGVRFQTQSVTQKAEHGGEACPPLQKKVGECEPLDPCPVDCEVTGWGPWESCSASCGGGSQKRHKEIVRKAEGAGEPCPLPAGLSESRPCNQDPCPVDCQMSPWEPWGECSVSCGEGTQERSRKVLVEAAAGGAACEEVIGQRECSERECYVPKCIYSEWTEWGECVYSHNGGCGNGGKYRNRLVLEDPPGLHCGASVAEYESCPDLPCPVDCDMSAWSNWGECSATCGVGTWDRSRTVKVEPAHGGKGCSTILSQTSPCEGLRPCPIDCRLGEWSDWGECDSECGEGMRERRRDRAIAAAFGGKECTDPLKEVEPCPDLSPCPVDCEMSDWGSWSQCDSTCGVGYQDRRRRVKTPAAHQGAPCPTELTQRQECPDLPACPVDCELSEWGCWGSCPVECGTGKHSRERHVLVEAANGGKECDTKLTEERECESVPCPIDCEMSDWSEWGGCSISCGTGGMRLRNREVTVVPLHGGKACDSRLEEEGPCEELPGCPVDCLVSCWSKWGECSVTCGGGTKKRSKVILVEPQNGGKECPEEATLEDTVACNERPCPVDCVMGEWESWDDVACSARCGVGTQTRKRSVVSPAKHGGFPCSDEREQTQECDQGPCPVDCEMTPWSAWGECSKSCGVGQRNRHRDVVVDAAHGGEECPADTIGSEDCKLRDCPIDCEVSEWQDFSDCSASCGPGTHSRSRSVTTQAAFAGIPCPQLEETKACKLRECPIDCVMEAWSAWGCCSSDCGPGEQARTRGVLSYPKFGGAKCDEHVIEKMTCQAPPCPIDCKLSEWSEWAPCSSSCGVGSQSRNRQIVQHPAHMGEPCNPNLVEERECKDVDCPIDCEVSPPGPWGECSLSCGGGKQQQTKEILVEALYGGKACPAAAELITTRSCNVDPCPVDCVMTDWGDWGECSAECGEGTKRRTREIATEPEHNGVACPPEMEETKPCQAESPCPIDCTLTPWSSWADCTVTCGHGTRQRTRQIDQTALHGGEECPAELTQLESCCRPACPVPCLVSEWREWGDCSASCDGGTQTRRREIILKAQHGGDACPPSAEMVDTQMCNPEPCPVPCQVSEWGAFDECTATCGRGSRTRQKKILAEAQNGGEACPTDDALTQTVPCKDRDCPIDCVFSSWTEWSDCNSACGEGSRVRYREIETPSKHGGKPCIELGLLVDEERCEAETKCPIHCEVGEWSEWGPCSATCGAGLHMRARLVNVEAEYGGNECPANLEETETCFETVCPVDCQLAAWSVWSDCSATCGIGSMKRKRFVLREATPGGEDCPPDAPLEETSQCQYEACPTAPPEGNTTTEYSWFPTEVPTPTTTTTEAPTTTTENEDDLTPTAPPQNATTTVAATEEGTGGGTEVPTTDPCADLEGDDGGWTTQWWKDKTYPIVQPCIQDLIILCFLIAAFLMTCCCCCCCACALHHKGSSHQHSGRTNGGGYTGIGGPPDTDDIDVGNT</sequence>
<evidence type="ECO:0000256" key="5">
    <source>
        <dbReference type="SAM" id="SignalP"/>
    </source>
</evidence>
<dbReference type="PANTHER" id="PTHR11311">
    <property type="entry name" value="SPONDIN"/>
    <property type="match status" value="1"/>
</dbReference>
<dbReference type="VEuPathDB" id="CryptoDB:Cvel_15849"/>
<dbReference type="FunFam" id="2.20.100.10:FF:000134">
    <property type="entry name" value="Uncharacterized protein"/>
    <property type="match status" value="1"/>
</dbReference>
<feature type="compositionally biased region" description="Acidic residues" evidence="4">
    <location>
        <begin position="2017"/>
        <end position="2026"/>
    </location>
</feature>
<dbReference type="PROSITE" id="PS50092">
    <property type="entry name" value="TSP1"/>
    <property type="match status" value="27"/>
</dbReference>
<dbReference type="SMART" id="SM00209">
    <property type="entry name" value="TSP1"/>
    <property type="match status" value="27"/>
</dbReference>
<dbReference type="PhylomeDB" id="A0A0G4F982"/>
<dbReference type="InterPro" id="IPR044004">
    <property type="entry name" value="TSP1_spondin_dom"/>
</dbReference>
<keyword evidence="2" id="KW-1015">Disulfide bond</keyword>
<evidence type="ECO:0000313" key="7">
    <source>
        <dbReference type="EMBL" id="CEM09277.1"/>
    </source>
</evidence>
<organism evidence="7">
    <name type="scientific">Chromera velia CCMP2878</name>
    <dbReference type="NCBI Taxonomy" id="1169474"/>
    <lineage>
        <taxon>Eukaryota</taxon>
        <taxon>Sar</taxon>
        <taxon>Alveolata</taxon>
        <taxon>Colpodellida</taxon>
        <taxon>Chromeraceae</taxon>
        <taxon>Chromera</taxon>
    </lineage>
</organism>
<dbReference type="PANTHER" id="PTHR11311:SF15">
    <property type="entry name" value="SPONDIN-2"/>
    <property type="match status" value="1"/>
</dbReference>
<feature type="compositionally biased region" description="Low complexity" evidence="4">
    <location>
        <begin position="1881"/>
        <end position="1899"/>
    </location>
</feature>
<dbReference type="InterPro" id="IPR051418">
    <property type="entry name" value="Spondin/Thrombospondin_T1"/>
</dbReference>
<keyword evidence="1 5" id="KW-0732">Signal</keyword>
<gene>
    <name evidence="7" type="ORF">Cvel_15849</name>
</gene>